<keyword evidence="3" id="KW-1185">Reference proteome</keyword>
<dbReference type="Pfam" id="PF08765">
    <property type="entry name" value="Mor"/>
    <property type="match status" value="1"/>
</dbReference>
<reference evidence="2" key="1">
    <citation type="submission" date="2018-06" db="EMBL/GenBank/DDBJ databases">
        <authorList>
            <consortium name="Pathogen Informatics"/>
            <person name="Doyle S."/>
        </authorList>
    </citation>
    <scope>NUCLEOTIDE SEQUENCE [LARGE SCALE GENOMIC DNA]</scope>
    <source>
        <strain evidence="2">NCTC11063</strain>
    </source>
</reference>
<organism evidence="2 3">
    <name type="scientific">Streptococcus milleri</name>
    <dbReference type="NCBI Taxonomy" id="33040"/>
    <lineage>
        <taxon>Bacteria</taxon>
        <taxon>Bacillati</taxon>
        <taxon>Bacillota</taxon>
        <taxon>Bacilli</taxon>
        <taxon>Lactobacillales</taxon>
        <taxon>Streptococcaceae</taxon>
        <taxon>Streptococcus</taxon>
    </lineage>
</organism>
<dbReference type="Proteomes" id="UP000255236">
    <property type="component" value="Unassembled WGS sequence"/>
</dbReference>
<evidence type="ECO:0000259" key="1">
    <source>
        <dbReference type="Pfam" id="PF08765"/>
    </source>
</evidence>
<sequence>MALEQTHPSDWNKIYMELASLIGKENTILLYTHYKGAYINFPMRLLSKEGLQRIVYSEFNGNNSRDIAKKYGYSVRHINRVVQEKSSSK</sequence>
<name>A0A380L538_9STRE</name>
<dbReference type="Gene3D" id="1.10.10.60">
    <property type="entry name" value="Homeodomain-like"/>
    <property type="match status" value="1"/>
</dbReference>
<proteinExistence type="predicted"/>
<dbReference type="RefSeq" id="WP_018543484.1">
    <property type="nucleotide sequence ID" value="NZ_LR134307.1"/>
</dbReference>
<dbReference type="SUPFAM" id="SSF46689">
    <property type="entry name" value="Homeodomain-like"/>
    <property type="match status" value="1"/>
</dbReference>
<dbReference type="InterPro" id="IPR014875">
    <property type="entry name" value="Mor_transcription_activator"/>
</dbReference>
<protein>
    <submittedName>
        <fullName evidence="2">Positive regulator of late transcription</fullName>
    </submittedName>
</protein>
<dbReference type="InterPro" id="IPR009057">
    <property type="entry name" value="Homeodomain-like_sf"/>
</dbReference>
<evidence type="ECO:0000313" key="2">
    <source>
        <dbReference type="EMBL" id="SUN80220.1"/>
    </source>
</evidence>
<accession>A0A380L538</accession>
<dbReference type="EMBL" id="UHFT01000001">
    <property type="protein sequence ID" value="SUN80220.1"/>
    <property type="molecule type" value="Genomic_DNA"/>
</dbReference>
<feature type="domain" description="Mor transcription activator" evidence="1">
    <location>
        <begin position="14"/>
        <end position="86"/>
    </location>
</feature>
<dbReference type="AlphaFoldDB" id="A0A380L538"/>
<evidence type="ECO:0000313" key="3">
    <source>
        <dbReference type="Proteomes" id="UP000255236"/>
    </source>
</evidence>
<comment type="caution">
    <text evidence="2">The sequence shown here is derived from an EMBL/GenBank/DDBJ whole genome shotgun (WGS) entry which is preliminary data.</text>
</comment>
<gene>
    <name evidence="2" type="ORF">NCTC11063_00920</name>
</gene>
<dbReference type="GeneID" id="93963182"/>